<feature type="compositionally biased region" description="Gly residues" evidence="1">
    <location>
        <begin position="77"/>
        <end position="91"/>
    </location>
</feature>
<dbReference type="InParanoid" id="J0LE46"/>
<dbReference type="EMBL" id="JH687904">
    <property type="protein sequence ID" value="EJD35096.1"/>
    <property type="molecule type" value="Genomic_DNA"/>
</dbReference>
<feature type="region of interest" description="Disordered" evidence="1">
    <location>
        <begin position="143"/>
        <end position="168"/>
    </location>
</feature>
<protein>
    <submittedName>
        <fullName evidence="2">Uncharacterized protein</fullName>
    </submittedName>
</protein>
<keyword evidence="3" id="KW-1185">Reference proteome</keyword>
<evidence type="ECO:0000256" key="1">
    <source>
        <dbReference type="SAM" id="MobiDB-lite"/>
    </source>
</evidence>
<dbReference type="Proteomes" id="UP000006514">
    <property type="component" value="Unassembled WGS sequence"/>
</dbReference>
<gene>
    <name evidence="2" type="ORF">AURDEDRAFT_175820</name>
</gene>
<sequence length="722" mass="78900">MPPVPSVALEDEEVIEVVSIEPYGQRQTLAIISDNGPVSTFQLSPLIPVKTSTSGGHDSGNAPSNTGGADAPSNTGGANGGNVPGNNGGTGASRAVTPLLRAATSPFLGPVAPKQLFISLPGLRNVTPRTTALVGFKRSYSNIESQDGSRRRNSSPSSKSKASTSRARRSVTSREVILLLERVLLNSEEIRSNWPVLKSNPRKARRILRRYSLDVIDDLWEDWLSSETPPSDDDWATFSRALQAGGRYADEVRAIVKRFCADPALSAALAGDDFTRAELEKYSETLLEHTSLPAERVDTCPKDDLRNALAVSCAFYSAAHWAGLVLHRTVRSYNAQTLTAFVDIVRHAETHSLPFRLGLTLVVARLETDRHAFLSSMHEIPRTVKGVLPLLVHLHVTFPGHLAAFVYGALGAPAPHLRSLSITQSGVGALTPVPIPANLFAGDAERLQTVVLDILTLLPEWERVPAWKRLTIDNDANAPLEFAVDHSAPRPTITSVKQFCASVQYDERLWPNNDCQLNAHFQCLDTTQKEHAYYRGPSIHQLARMRRNHIRTGMVVAVSSTDRSWGIMQYTPRLPKPEIAPSEMLLTLGARLVSLTVDDALLSLVVQTSRAFDALRELFVDCTPARETVLKTNASPLPFPALTCVAMVSTHTAGAPISVRRGKVVALGQLIHGNWVLEELVLSRVKVDIAKELPELFPSVRVEDVVLPAYYHSREDNPRLAT</sequence>
<evidence type="ECO:0000313" key="3">
    <source>
        <dbReference type="Proteomes" id="UP000006514"/>
    </source>
</evidence>
<name>J0LE46_AURST</name>
<proteinExistence type="predicted"/>
<feature type="region of interest" description="Disordered" evidence="1">
    <location>
        <begin position="49"/>
        <end position="92"/>
    </location>
</feature>
<reference evidence="3" key="1">
    <citation type="journal article" date="2012" name="Science">
        <title>The Paleozoic origin of enzymatic lignin decomposition reconstructed from 31 fungal genomes.</title>
        <authorList>
            <person name="Floudas D."/>
            <person name="Binder M."/>
            <person name="Riley R."/>
            <person name="Barry K."/>
            <person name="Blanchette R.A."/>
            <person name="Henrissat B."/>
            <person name="Martinez A.T."/>
            <person name="Otillar R."/>
            <person name="Spatafora J.W."/>
            <person name="Yadav J.S."/>
            <person name="Aerts A."/>
            <person name="Benoit I."/>
            <person name="Boyd A."/>
            <person name="Carlson A."/>
            <person name="Copeland A."/>
            <person name="Coutinho P.M."/>
            <person name="de Vries R.P."/>
            <person name="Ferreira P."/>
            <person name="Findley K."/>
            <person name="Foster B."/>
            <person name="Gaskell J."/>
            <person name="Glotzer D."/>
            <person name="Gorecki P."/>
            <person name="Heitman J."/>
            <person name="Hesse C."/>
            <person name="Hori C."/>
            <person name="Igarashi K."/>
            <person name="Jurgens J.A."/>
            <person name="Kallen N."/>
            <person name="Kersten P."/>
            <person name="Kohler A."/>
            <person name="Kuees U."/>
            <person name="Kumar T.K.A."/>
            <person name="Kuo A."/>
            <person name="LaButti K."/>
            <person name="Larrondo L.F."/>
            <person name="Lindquist E."/>
            <person name="Ling A."/>
            <person name="Lombard V."/>
            <person name="Lucas S."/>
            <person name="Lundell T."/>
            <person name="Martin R."/>
            <person name="McLaughlin D.J."/>
            <person name="Morgenstern I."/>
            <person name="Morin E."/>
            <person name="Murat C."/>
            <person name="Nagy L.G."/>
            <person name="Nolan M."/>
            <person name="Ohm R.A."/>
            <person name="Patyshakuliyeva A."/>
            <person name="Rokas A."/>
            <person name="Ruiz-Duenas F.J."/>
            <person name="Sabat G."/>
            <person name="Salamov A."/>
            <person name="Samejima M."/>
            <person name="Schmutz J."/>
            <person name="Slot J.C."/>
            <person name="St John F."/>
            <person name="Stenlid J."/>
            <person name="Sun H."/>
            <person name="Sun S."/>
            <person name="Syed K."/>
            <person name="Tsang A."/>
            <person name="Wiebenga A."/>
            <person name="Young D."/>
            <person name="Pisabarro A."/>
            <person name="Eastwood D.C."/>
            <person name="Martin F."/>
            <person name="Cullen D."/>
            <person name="Grigoriev I.V."/>
            <person name="Hibbett D.S."/>
        </authorList>
    </citation>
    <scope>NUCLEOTIDE SEQUENCE [LARGE SCALE GENOMIC DNA]</scope>
    <source>
        <strain evidence="3">TFB10046</strain>
    </source>
</reference>
<feature type="compositionally biased region" description="Polar residues" evidence="1">
    <location>
        <begin position="50"/>
        <end position="67"/>
    </location>
</feature>
<accession>J0LE46</accession>
<evidence type="ECO:0000313" key="2">
    <source>
        <dbReference type="EMBL" id="EJD35096.1"/>
    </source>
</evidence>
<organism evidence="2 3">
    <name type="scientific">Auricularia subglabra (strain TFB-10046 / SS5)</name>
    <name type="common">White-rot fungus</name>
    <name type="synonym">Auricularia delicata (strain TFB10046)</name>
    <dbReference type="NCBI Taxonomy" id="717982"/>
    <lineage>
        <taxon>Eukaryota</taxon>
        <taxon>Fungi</taxon>
        <taxon>Dikarya</taxon>
        <taxon>Basidiomycota</taxon>
        <taxon>Agaricomycotina</taxon>
        <taxon>Agaricomycetes</taxon>
        <taxon>Auriculariales</taxon>
        <taxon>Auriculariaceae</taxon>
        <taxon>Auricularia</taxon>
    </lineage>
</organism>
<feature type="compositionally biased region" description="Low complexity" evidence="1">
    <location>
        <begin position="154"/>
        <end position="165"/>
    </location>
</feature>
<dbReference type="KEGG" id="adl:AURDEDRAFT_175820"/>
<dbReference type="AlphaFoldDB" id="J0LE46"/>